<dbReference type="CDD" id="cd00673">
    <property type="entry name" value="AlaRS_core"/>
    <property type="match status" value="1"/>
</dbReference>
<dbReference type="Gene3D" id="3.30.930.10">
    <property type="entry name" value="Bira Bifunctional Protein, Domain 2"/>
    <property type="match status" value="1"/>
</dbReference>
<dbReference type="Pfam" id="PF01411">
    <property type="entry name" value="tRNA-synt_2c"/>
    <property type="match status" value="2"/>
</dbReference>
<protein>
    <recommendedName>
        <fullName evidence="2">alanine--tRNA ligase</fullName>
        <ecNumber evidence="2">6.1.1.7</ecNumber>
    </recommendedName>
    <alternativeName>
        <fullName evidence="12">Alanyl-tRNA synthetase</fullName>
    </alternativeName>
</protein>
<evidence type="ECO:0000256" key="6">
    <source>
        <dbReference type="ARBA" id="ARBA00022741"/>
    </source>
</evidence>
<evidence type="ECO:0000256" key="9">
    <source>
        <dbReference type="ARBA" id="ARBA00022884"/>
    </source>
</evidence>
<dbReference type="GO" id="GO:0005524">
    <property type="term" value="F:ATP binding"/>
    <property type="evidence" value="ECO:0007669"/>
    <property type="project" value="UniProtKB-KW"/>
</dbReference>
<evidence type="ECO:0000259" key="14">
    <source>
        <dbReference type="PROSITE" id="PS50860"/>
    </source>
</evidence>
<dbReference type="PANTHER" id="PTHR11777">
    <property type="entry name" value="ALANYL-TRNA SYNTHETASE"/>
    <property type="match status" value="1"/>
</dbReference>
<dbReference type="InterPro" id="IPR002318">
    <property type="entry name" value="Ala-tRNA-lgiase_IIc"/>
</dbReference>
<evidence type="ECO:0000256" key="11">
    <source>
        <dbReference type="ARBA" id="ARBA00023146"/>
    </source>
</evidence>
<keyword evidence="4" id="KW-0436">Ligase</keyword>
<keyword evidence="9" id="KW-0694">RNA-binding</keyword>
<feature type="non-terminal residue" evidence="15">
    <location>
        <position position="1"/>
    </location>
</feature>
<evidence type="ECO:0000256" key="13">
    <source>
        <dbReference type="ARBA" id="ARBA00048300"/>
    </source>
</evidence>
<dbReference type="InterPro" id="IPR018162">
    <property type="entry name" value="Ala-tRNA-ligase_IIc_anticod-bd"/>
</dbReference>
<reference evidence="15" key="1">
    <citation type="submission" date="2015-11" db="EMBL/GenBank/DDBJ databases">
        <title>De novo transcriptome assembly of four potential Pierce s Disease insect vectors from Arizona vineyards.</title>
        <authorList>
            <person name="Tassone E.E."/>
        </authorList>
    </citation>
    <scope>NUCLEOTIDE SEQUENCE</scope>
</reference>
<keyword evidence="8" id="KW-0067">ATP-binding</keyword>
<sequence length="554" mass="62055">VITQLNMVLQRVVNKSKYVIQRRFCHSEYLSSNDIRKRFLDFFVKEHSHTYIRSSPVVPLHDRSLAFVNAGMNQFKEVFLNKVLPPSPSAANSQKCIRVGGKHNDLKDVGFDTYHHTFFEMLGNWSFGNYFKKEACELAWKLLTSSPYSIDPRRLYVTYFSGCNRLGLPPDLETKEIWLSLGVDPAHILGFGVTDNFWEMGRSGPCGACTEIHVDHLGGRCAADRVNRGHADLTELWNIVFIQYNRNEDGSLSSLPCHHVDTGMGFERLVAFLQNKSSNYDTDLFLPLFNTISKVTKAAPFCGKFGVEDTGGIDTAYRILADHSRMVTVAVADNMFPDLNHKLRRVLRKALLVAEDSFKMKNPAKLVKEVSNSVAEILSPTYSEIGTNLKKVHLVVDHEWEVLQIVRGGAAATWRSVVQQDPRVAQLSDCLAPGLTTAYRELSSLPPHSPVAADLAFRLYDTHGLPLDLIEELSQALSLEFDENAFNTKLAEAKSRTLQSVKPSETEVISKSGLEQLKQTILPTDDSAKYDYSRTADGSYVFPATDSVVQAVVR</sequence>
<accession>A0A1B6LRA3</accession>
<comment type="catalytic activity">
    <reaction evidence="13">
        <text>tRNA(Ala) + L-alanine + ATP = L-alanyl-tRNA(Ala) + AMP + diphosphate</text>
        <dbReference type="Rhea" id="RHEA:12540"/>
        <dbReference type="Rhea" id="RHEA-COMP:9657"/>
        <dbReference type="Rhea" id="RHEA-COMP:9923"/>
        <dbReference type="ChEBI" id="CHEBI:30616"/>
        <dbReference type="ChEBI" id="CHEBI:33019"/>
        <dbReference type="ChEBI" id="CHEBI:57972"/>
        <dbReference type="ChEBI" id="CHEBI:78442"/>
        <dbReference type="ChEBI" id="CHEBI:78497"/>
        <dbReference type="ChEBI" id="CHEBI:456215"/>
        <dbReference type="EC" id="6.1.1.7"/>
    </reaction>
</comment>
<dbReference type="GO" id="GO:0005739">
    <property type="term" value="C:mitochondrion"/>
    <property type="evidence" value="ECO:0007669"/>
    <property type="project" value="TreeGrafter"/>
</dbReference>
<name>A0A1B6LRA3_9HEMI</name>
<evidence type="ECO:0000256" key="12">
    <source>
        <dbReference type="ARBA" id="ARBA00032577"/>
    </source>
</evidence>
<keyword evidence="11" id="KW-0030">Aminoacyl-tRNA synthetase</keyword>
<dbReference type="GO" id="GO:0004813">
    <property type="term" value="F:alanine-tRNA ligase activity"/>
    <property type="evidence" value="ECO:0007669"/>
    <property type="project" value="UniProtKB-EC"/>
</dbReference>
<evidence type="ECO:0000256" key="5">
    <source>
        <dbReference type="ARBA" id="ARBA00022723"/>
    </source>
</evidence>
<proteinExistence type="inferred from homology"/>
<dbReference type="InterPro" id="IPR050058">
    <property type="entry name" value="Ala-tRNA_ligase"/>
</dbReference>
<evidence type="ECO:0000256" key="10">
    <source>
        <dbReference type="ARBA" id="ARBA00022917"/>
    </source>
</evidence>
<comment type="similarity">
    <text evidence="1">Belongs to the class-II aminoacyl-tRNA synthetase family.</text>
</comment>
<evidence type="ECO:0000313" key="15">
    <source>
        <dbReference type="EMBL" id="JAT26226.1"/>
    </source>
</evidence>
<dbReference type="GO" id="GO:0000049">
    <property type="term" value="F:tRNA binding"/>
    <property type="evidence" value="ECO:0007669"/>
    <property type="project" value="UniProtKB-KW"/>
</dbReference>
<evidence type="ECO:0000256" key="4">
    <source>
        <dbReference type="ARBA" id="ARBA00022598"/>
    </source>
</evidence>
<dbReference type="EMBL" id="GEBQ01013751">
    <property type="protein sequence ID" value="JAT26226.1"/>
    <property type="molecule type" value="Transcribed_RNA"/>
</dbReference>
<dbReference type="SUPFAM" id="SSF101353">
    <property type="entry name" value="Putative anticodon-binding domain of alanyl-tRNA synthetase (AlaRS)"/>
    <property type="match status" value="1"/>
</dbReference>
<dbReference type="AlphaFoldDB" id="A0A1B6LRA3"/>
<dbReference type="InterPro" id="IPR045864">
    <property type="entry name" value="aa-tRNA-synth_II/BPL/LPL"/>
</dbReference>
<keyword evidence="6" id="KW-0547">Nucleotide-binding</keyword>
<dbReference type="GO" id="GO:0046872">
    <property type="term" value="F:metal ion binding"/>
    <property type="evidence" value="ECO:0007669"/>
    <property type="project" value="UniProtKB-KW"/>
</dbReference>
<feature type="non-terminal residue" evidence="15">
    <location>
        <position position="554"/>
    </location>
</feature>
<gene>
    <name evidence="15" type="ORF">g.2729</name>
</gene>
<dbReference type="PROSITE" id="PS50860">
    <property type="entry name" value="AA_TRNA_LIGASE_II_ALA"/>
    <property type="match status" value="1"/>
</dbReference>
<dbReference type="PRINTS" id="PR00980">
    <property type="entry name" value="TRNASYNTHALA"/>
</dbReference>
<dbReference type="GO" id="GO:0006419">
    <property type="term" value="P:alanyl-tRNA aminoacylation"/>
    <property type="evidence" value="ECO:0007669"/>
    <property type="project" value="InterPro"/>
</dbReference>
<evidence type="ECO:0000256" key="7">
    <source>
        <dbReference type="ARBA" id="ARBA00022833"/>
    </source>
</evidence>
<keyword evidence="3" id="KW-0820">tRNA-binding</keyword>
<dbReference type="InterPro" id="IPR018164">
    <property type="entry name" value="Ala-tRNA-synth_IIc_N"/>
</dbReference>
<dbReference type="PANTHER" id="PTHR11777:SF9">
    <property type="entry name" value="ALANINE--TRNA LIGASE, CYTOPLASMIC"/>
    <property type="match status" value="1"/>
</dbReference>
<evidence type="ECO:0000256" key="1">
    <source>
        <dbReference type="ARBA" id="ARBA00008226"/>
    </source>
</evidence>
<keyword evidence="10" id="KW-0648">Protein biosynthesis</keyword>
<keyword evidence="7" id="KW-0862">Zinc</keyword>
<evidence type="ECO:0000256" key="3">
    <source>
        <dbReference type="ARBA" id="ARBA00022555"/>
    </source>
</evidence>
<dbReference type="GO" id="GO:0002161">
    <property type="term" value="F:aminoacyl-tRNA deacylase activity"/>
    <property type="evidence" value="ECO:0007669"/>
    <property type="project" value="TreeGrafter"/>
</dbReference>
<dbReference type="FunFam" id="3.30.930.10:FF:000011">
    <property type="entry name" value="Alanine--tRNA ligase, cytoplasmic"/>
    <property type="match status" value="1"/>
</dbReference>
<dbReference type="SUPFAM" id="SSF55681">
    <property type="entry name" value="Class II aaRS and biotin synthetases"/>
    <property type="match status" value="1"/>
</dbReference>
<evidence type="ECO:0000256" key="2">
    <source>
        <dbReference type="ARBA" id="ARBA00013168"/>
    </source>
</evidence>
<keyword evidence="5" id="KW-0479">Metal-binding</keyword>
<evidence type="ECO:0000256" key="8">
    <source>
        <dbReference type="ARBA" id="ARBA00022840"/>
    </source>
</evidence>
<feature type="domain" description="Alanyl-transfer RNA synthetases family profile" evidence="14">
    <location>
        <begin position="30"/>
        <end position="554"/>
    </location>
</feature>
<organism evidence="15">
    <name type="scientific">Graphocephala atropunctata</name>
    <dbReference type="NCBI Taxonomy" id="36148"/>
    <lineage>
        <taxon>Eukaryota</taxon>
        <taxon>Metazoa</taxon>
        <taxon>Ecdysozoa</taxon>
        <taxon>Arthropoda</taxon>
        <taxon>Hexapoda</taxon>
        <taxon>Insecta</taxon>
        <taxon>Pterygota</taxon>
        <taxon>Neoptera</taxon>
        <taxon>Paraneoptera</taxon>
        <taxon>Hemiptera</taxon>
        <taxon>Auchenorrhyncha</taxon>
        <taxon>Membracoidea</taxon>
        <taxon>Cicadellidae</taxon>
        <taxon>Cicadellinae</taxon>
        <taxon>Cicadellini</taxon>
        <taxon>Graphocephala</taxon>
    </lineage>
</organism>
<dbReference type="InterPro" id="IPR018165">
    <property type="entry name" value="Ala-tRNA-synth_IIc_core"/>
</dbReference>
<dbReference type="EC" id="6.1.1.7" evidence="2"/>